<evidence type="ECO:0000313" key="1">
    <source>
        <dbReference type="EMBL" id="NDV63023.1"/>
    </source>
</evidence>
<comment type="caution">
    <text evidence="1">The sequence shown here is derived from an EMBL/GenBank/DDBJ whole genome shotgun (WGS) entry which is preliminary data.</text>
</comment>
<accession>A0A6B2M2Q1</accession>
<name>A0A6B2M2Q1_9BACT</name>
<proteinExistence type="predicted"/>
<reference evidence="1 2" key="1">
    <citation type="submission" date="2020-02" db="EMBL/GenBank/DDBJ databases">
        <title>Albibacoteraceae fam. nov., the first described family within the subdivision 4 Verrucomicrobia.</title>
        <authorList>
            <person name="Xi F."/>
        </authorList>
    </citation>
    <scope>NUCLEOTIDE SEQUENCE [LARGE SCALE GENOMIC DNA]</scope>
    <source>
        <strain evidence="1 2">CK1056</strain>
    </source>
</reference>
<evidence type="ECO:0000313" key="2">
    <source>
        <dbReference type="Proteomes" id="UP000478417"/>
    </source>
</evidence>
<gene>
    <name evidence="1" type="ORF">G0Q06_11215</name>
</gene>
<sequence length="69" mass="7804">MKEIIFEVLEDATGGYSANALGYGVHTQGDSLEELRCNVREAVNCYFDEEDDRPAIIRLHFVRDEVLAV</sequence>
<dbReference type="InterPro" id="IPR035069">
    <property type="entry name" value="TTHA1013/TTHA0281-like"/>
</dbReference>
<dbReference type="AlphaFoldDB" id="A0A6B2M2Q1"/>
<dbReference type="SUPFAM" id="SSF143100">
    <property type="entry name" value="TTHA1013/TTHA0281-like"/>
    <property type="match status" value="1"/>
</dbReference>
<organism evidence="1 2">
    <name type="scientific">Oceanipulchritudo coccoides</name>
    <dbReference type="NCBI Taxonomy" id="2706888"/>
    <lineage>
        <taxon>Bacteria</taxon>
        <taxon>Pseudomonadati</taxon>
        <taxon>Verrucomicrobiota</taxon>
        <taxon>Opitutia</taxon>
        <taxon>Puniceicoccales</taxon>
        <taxon>Oceanipulchritudinaceae</taxon>
        <taxon>Oceanipulchritudo</taxon>
    </lineage>
</organism>
<dbReference type="EMBL" id="JAAGNX010000003">
    <property type="protein sequence ID" value="NDV63023.1"/>
    <property type="molecule type" value="Genomic_DNA"/>
</dbReference>
<keyword evidence="2" id="KW-1185">Reference proteome</keyword>
<dbReference type="Proteomes" id="UP000478417">
    <property type="component" value="Unassembled WGS sequence"/>
</dbReference>
<dbReference type="Gene3D" id="3.30.160.250">
    <property type="match status" value="1"/>
</dbReference>
<dbReference type="RefSeq" id="WP_163965949.1">
    <property type="nucleotide sequence ID" value="NZ_JAAGNX010000003.1"/>
</dbReference>
<protein>
    <submittedName>
        <fullName evidence="1">2-oxoisovalerate dehydrogenase</fullName>
    </submittedName>
</protein>